<keyword evidence="1" id="KW-0472">Membrane</keyword>
<keyword evidence="1" id="KW-0812">Transmembrane</keyword>
<keyword evidence="1" id="KW-1133">Transmembrane helix</keyword>
<evidence type="ECO:0000313" key="2">
    <source>
        <dbReference type="EMBL" id="CAE1174695.1"/>
    </source>
</evidence>
<organism evidence="2 3">
    <name type="scientific">Acanthosepion pharaonis</name>
    <name type="common">Pharaoh cuttlefish</name>
    <name type="synonym">Sepia pharaonis</name>
    <dbReference type="NCBI Taxonomy" id="158019"/>
    <lineage>
        <taxon>Eukaryota</taxon>
        <taxon>Metazoa</taxon>
        <taxon>Spiralia</taxon>
        <taxon>Lophotrochozoa</taxon>
        <taxon>Mollusca</taxon>
        <taxon>Cephalopoda</taxon>
        <taxon>Coleoidea</taxon>
        <taxon>Decapodiformes</taxon>
        <taxon>Sepiida</taxon>
        <taxon>Sepiina</taxon>
        <taxon>Sepiidae</taxon>
        <taxon>Acanthosepion</taxon>
    </lineage>
</organism>
<dbReference type="EMBL" id="CAHIKZ030000442">
    <property type="protein sequence ID" value="CAE1174695.1"/>
    <property type="molecule type" value="Genomic_DNA"/>
</dbReference>
<evidence type="ECO:0000313" key="3">
    <source>
        <dbReference type="Proteomes" id="UP000597762"/>
    </source>
</evidence>
<sequence length="233" mass="27062">MEDGSEEKRKDRVTFWGLFLLPLFLFSSCLGGWPTMKLKLLSSFLSSRCSSILFISQNSTFLSHSTRLRLVVRSRFEEGLFFRIANQNFCFHNKRGHLFHSKVNSLSRILKNTSIRPLVLMYFSQTRAPGPKAWTRLTFSFHYSFPFFLSRGQFLNMNFFPIVGEMRSLPPLSSADKVQLSVSNFPIRVNHSVNTLTKRVRKGTFWLIFVPTNSIYHFGLTIFTFLQVLSSLF</sequence>
<dbReference type="AlphaFoldDB" id="A0A812B847"/>
<comment type="caution">
    <text evidence="2">The sequence shown here is derived from an EMBL/GenBank/DDBJ whole genome shotgun (WGS) entry which is preliminary data.</text>
</comment>
<feature type="transmembrane region" description="Helical" evidence="1">
    <location>
        <begin position="205"/>
        <end position="229"/>
    </location>
</feature>
<accession>A0A812B847</accession>
<gene>
    <name evidence="2" type="ORF">SPHA_13220</name>
</gene>
<evidence type="ECO:0000256" key="1">
    <source>
        <dbReference type="SAM" id="Phobius"/>
    </source>
</evidence>
<protein>
    <submittedName>
        <fullName evidence="2">Uncharacterized protein</fullName>
    </submittedName>
</protein>
<dbReference type="Proteomes" id="UP000597762">
    <property type="component" value="Unassembled WGS sequence"/>
</dbReference>
<reference evidence="2" key="1">
    <citation type="submission" date="2021-01" db="EMBL/GenBank/DDBJ databases">
        <authorList>
            <person name="Li R."/>
            <person name="Bekaert M."/>
        </authorList>
    </citation>
    <scope>NUCLEOTIDE SEQUENCE</scope>
    <source>
        <strain evidence="2">Farmed</strain>
    </source>
</reference>
<feature type="transmembrane region" description="Helical" evidence="1">
    <location>
        <begin position="13"/>
        <end position="33"/>
    </location>
</feature>
<keyword evidence="3" id="KW-1185">Reference proteome</keyword>
<name>A0A812B847_ACAPH</name>
<proteinExistence type="predicted"/>